<feature type="transmembrane region" description="Helical" evidence="1">
    <location>
        <begin position="52"/>
        <end position="69"/>
    </location>
</feature>
<comment type="caution">
    <text evidence="2">The sequence shown here is derived from an EMBL/GenBank/DDBJ whole genome shotgun (WGS) entry which is preliminary data.</text>
</comment>
<organism evidence="2">
    <name type="scientific">Shewanella frigidimarina</name>
    <dbReference type="NCBI Taxonomy" id="56812"/>
    <lineage>
        <taxon>Bacteria</taxon>
        <taxon>Pseudomonadati</taxon>
        <taxon>Pseudomonadota</taxon>
        <taxon>Gammaproteobacteria</taxon>
        <taxon>Alteromonadales</taxon>
        <taxon>Shewanellaceae</taxon>
        <taxon>Shewanella</taxon>
    </lineage>
</organism>
<keyword evidence="1" id="KW-0472">Membrane</keyword>
<evidence type="ECO:0000256" key="1">
    <source>
        <dbReference type="SAM" id="Phobius"/>
    </source>
</evidence>
<accession>A0A106BXE8</accession>
<reference evidence="2 3" key="1">
    <citation type="submission" date="2016-01" db="EMBL/GenBank/DDBJ databases">
        <title>Draft genome of the antarctic isolate Shewanella frigidimarina Ag06-30.</title>
        <authorList>
            <person name="Parmeciano Di Noto G."/>
            <person name="Vazquez S."/>
            <person name="Mac Cormack W."/>
            <person name="Iriarte A."/>
            <person name="Quiroga C."/>
        </authorList>
    </citation>
    <scope>NUCLEOTIDE SEQUENCE [LARGE SCALE GENOMIC DNA]</scope>
    <source>
        <strain evidence="2 3">Ag06-30</strain>
    </source>
</reference>
<dbReference type="Proteomes" id="UP000055702">
    <property type="component" value="Unassembled WGS sequence"/>
</dbReference>
<keyword evidence="1" id="KW-1133">Transmembrane helix</keyword>
<name>A0A106BXE8_SHEFR</name>
<gene>
    <name evidence="2" type="ORF">AWJ07_08410</name>
</gene>
<evidence type="ECO:0000313" key="2">
    <source>
        <dbReference type="EMBL" id="KVX00381.1"/>
    </source>
</evidence>
<dbReference type="AlphaFoldDB" id="A0A106BXE8"/>
<protein>
    <submittedName>
        <fullName evidence="2">Uncharacterized protein</fullName>
    </submittedName>
</protein>
<dbReference type="EMBL" id="LRDC01000051">
    <property type="protein sequence ID" value="KVX00381.1"/>
    <property type="molecule type" value="Genomic_DNA"/>
</dbReference>
<keyword evidence="1" id="KW-0812">Transmembrane</keyword>
<feature type="transmembrane region" description="Helical" evidence="1">
    <location>
        <begin position="24"/>
        <end position="45"/>
    </location>
</feature>
<evidence type="ECO:0000313" key="3">
    <source>
        <dbReference type="Proteomes" id="UP000055702"/>
    </source>
</evidence>
<sequence>MLGVAFLLLRINDVAKLEYLLKKIMLIVGILGVIIIYGGFLYLLFSGRSTAALPWFLLLSPWICVYFGLTQVQQVAVIQWLTHKFSFKKSTK</sequence>
<proteinExistence type="predicted"/>